<feature type="compositionally biased region" description="Basic and acidic residues" evidence="5">
    <location>
        <begin position="647"/>
        <end position="659"/>
    </location>
</feature>
<comment type="subcellular location">
    <subcellularLocation>
        <location evidence="1">Cytoplasm</location>
    </subcellularLocation>
</comment>
<evidence type="ECO:0000256" key="1">
    <source>
        <dbReference type="ARBA" id="ARBA00004496"/>
    </source>
</evidence>
<dbReference type="FunFam" id="3.80.10.10:FF:000502">
    <property type="entry name" value="Predicted protein"/>
    <property type="match status" value="1"/>
</dbReference>
<accession>A0AAW1IJV6</accession>
<evidence type="ECO:0000256" key="4">
    <source>
        <dbReference type="ARBA" id="ARBA00022737"/>
    </source>
</evidence>
<gene>
    <name evidence="6" type="ORF">RND81_09G073900</name>
</gene>
<name>A0AAW1IJV6_SAPOF</name>
<organism evidence="6 7">
    <name type="scientific">Saponaria officinalis</name>
    <name type="common">Common soapwort</name>
    <name type="synonym">Lychnis saponaria</name>
    <dbReference type="NCBI Taxonomy" id="3572"/>
    <lineage>
        <taxon>Eukaryota</taxon>
        <taxon>Viridiplantae</taxon>
        <taxon>Streptophyta</taxon>
        <taxon>Embryophyta</taxon>
        <taxon>Tracheophyta</taxon>
        <taxon>Spermatophyta</taxon>
        <taxon>Magnoliopsida</taxon>
        <taxon>eudicotyledons</taxon>
        <taxon>Gunneridae</taxon>
        <taxon>Pentapetalae</taxon>
        <taxon>Caryophyllales</taxon>
        <taxon>Caryophyllaceae</taxon>
        <taxon>Caryophylleae</taxon>
        <taxon>Saponaria</taxon>
    </lineage>
</organism>
<keyword evidence="3" id="KW-0433">Leucine-rich repeat</keyword>
<evidence type="ECO:0000256" key="2">
    <source>
        <dbReference type="ARBA" id="ARBA00022490"/>
    </source>
</evidence>
<dbReference type="Gene3D" id="3.80.10.10">
    <property type="entry name" value="Ribonuclease Inhibitor"/>
    <property type="match status" value="1"/>
</dbReference>
<evidence type="ECO:0000256" key="3">
    <source>
        <dbReference type="ARBA" id="ARBA00022614"/>
    </source>
</evidence>
<feature type="compositionally biased region" description="Basic and acidic residues" evidence="5">
    <location>
        <begin position="669"/>
        <end position="681"/>
    </location>
</feature>
<keyword evidence="2" id="KW-0963">Cytoplasm</keyword>
<reference evidence="6" key="1">
    <citation type="submission" date="2024-03" db="EMBL/GenBank/DDBJ databases">
        <title>WGS assembly of Saponaria officinalis var. Norfolk2.</title>
        <authorList>
            <person name="Jenkins J."/>
            <person name="Shu S."/>
            <person name="Grimwood J."/>
            <person name="Barry K."/>
            <person name="Goodstein D."/>
            <person name="Schmutz J."/>
            <person name="Leebens-Mack J."/>
            <person name="Osbourn A."/>
        </authorList>
    </citation>
    <scope>NUCLEOTIDE SEQUENCE [LARGE SCALE GENOMIC DNA]</scope>
    <source>
        <strain evidence="6">JIC</strain>
    </source>
</reference>
<evidence type="ECO:0000313" key="6">
    <source>
        <dbReference type="EMBL" id="KAK9689668.1"/>
    </source>
</evidence>
<dbReference type="PANTHER" id="PTHR15454:SF69">
    <property type="entry name" value="SERINE_THREONINE-PROTEIN KINASE 11-INTERACTING PROTEIN"/>
    <property type="match status" value="1"/>
</dbReference>
<sequence>MEIVTGDRYLESLVKFVEKNAGGLIEGTITLKLNAVGLHYVQSRLEALHELESLIAGAPVDYLRAYVSDLGDHRALEQLRRILCRLTILKIVSVLPTPTRDPTPVSLLPFGRLKVLELRGCDLSTSAAKGLLELRHTLEKLICHNSTDALRHVFASRIADIKESPQWIRLSFVSCACNGLILMDESLQLLPVVETLDLSRNKFAKVDNLRKCTRLSHLDLGFNQLGSVSLFREVTCRITKLVLRSNALTSLKGIESLKSIEGLDVSYNIISSFMELEVLSSLPSLKNFWLEGNPLCCARWYRPHVFSYFGHPQQVTLDDIEMSKREFWKRQIIVARRQRKPASYGFYTPASEGNEVEGLINGKRKKLSRLACIETEDRGVNTLFEQDSVSCEHDIQGGGEKVVSDSEGEINSLINRIECMKKERSKLWVEDFTGWVDQESENLMDDSRHGPAVLSFGRNRMHVGESSRYSGYVSDSFTGSGDDKNMNSLESNSSFTGSSFNHANRWHDSDTTRANLEGCNTSLSSTPVWELRSSSRAPKSPPYYQEDILYRRHFMEEEFLQLSADSLSIASSDSDTSCDEDNEQHRPLAPESDQIVSKDHLAIDVNSKYLPLLVAKDAHVHCIPRMDVEAWGSPNLYAQKSIDEFGGHKDYSDQSHNDVPDNDDNDVISNHEHAEIYEKKDAKRKPKKRVVSLSKDHTGSFLDDVRDE</sequence>
<evidence type="ECO:0008006" key="8">
    <source>
        <dbReference type="Google" id="ProtNLM"/>
    </source>
</evidence>
<proteinExistence type="predicted"/>
<dbReference type="SUPFAM" id="SSF52058">
    <property type="entry name" value="L domain-like"/>
    <property type="match status" value="1"/>
</dbReference>
<dbReference type="InterPro" id="IPR032675">
    <property type="entry name" value="LRR_dom_sf"/>
</dbReference>
<feature type="region of interest" description="Disordered" evidence="5">
    <location>
        <begin position="647"/>
        <end position="693"/>
    </location>
</feature>
<keyword evidence="4" id="KW-0677">Repeat</keyword>
<comment type="caution">
    <text evidence="6">The sequence shown here is derived from an EMBL/GenBank/DDBJ whole genome shotgun (WGS) entry which is preliminary data.</text>
</comment>
<dbReference type="PANTHER" id="PTHR15454">
    <property type="entry name" value="NISCHARIN RELATED"/>
    <property type="match status" value="1"/>
</dbReference>
<dbReference type="Proteomes" id="UP001443914">
    <property type="component" value="Unassembled WGS sequence"/>
</dbReference>
<dbReference type="AlphaFoldDB" id="A0AAW1IJV6"/>
<dbReference type="EMBL" id="JBDFQZ010000009">
    <property type="protein sequence ID" value="KAK9689668.1"/>
    <property type="molecule type" value="Genomic_DNA"/>
</dbReference>
<feature type="region of interest" description="Disordered" evidence="5">
    <location>
        <begin position="570"/>
        <end position="594"/>
    </location>
</feature>
<protein>
    <recommendedName>
        <fullName evidence="8">Outer arm dynein light chain 1 protein</fullName>
    </recommendedName>
</protein>
<evidence type="ECO:0000313" key="7">
    <source>
        <dbReference type="Proteomes" id="UP001443914"/>
    </source>
</evidence>
<dbReference type="FunFam" id="3.80.10.10:FF:000801">
    <property type="entry name" value="Outer arm dynein light chain 1"/>
    <property type="match status" value="1"/>
</dbReference>
<keyword evidence="7" id="KW-1185">Reference proteome</keyword>
<dbReference type="GO" id="GO:0005737">
    <property type="term" value="C:cytoplasm"/>
    <property type="evidence" value="ECO:0007669"/>
    <property type="project" value="UniProtKB-SubCell"/>
</dbReference>
<evidence type="ECO:0000256" key="5">
    <source>
        <dbReference type="SAM" id="MobiDB-lite"/>
    </source>
</evidence>